<proteinExistence type="predicted"/>
<feature type="compositionally biased region" description="Basic and acidic residues" evidence="1">
    <location>
        <begin position="148"/>
        <end position="157"/>
    </location>
</feature>
<feature type="region of interest" description="Disordered" evidence="1">
    <location>
        <begin position="105"/>
        <end position="212"/>
    </location>
</feature>
<feature type="compositionally biased region" description="Basic and acidic residues" evidence="1">
    <location>
        <begin position="7"/>
        <end position="24"/>
    </location>
</feature>
<feature type="region of interest" description="Disordered" evidence="1">
    <location>
        <begin position="1"/>
        <end position="56"/>
    </location>
</feature>
<evidence type="ECO:0000256" key="1">
    <source>
        <dbReference type="SAM" id="MobiDB-lite"/>
    </source>
</evidence>
<name>A0A9W9L8C3_9EURO</name>
<evidence type="ECO:0000313" key="2">
    <source>
        <dbReference type="EMBL" id="KAJ5143940.1"/>
    </source>
</evidence>
<sequence>MGGNQKPTDDKAGHEAEKQARAEMEVQLQKAGEDSNREEGAEPSSSRRGAKPVRWNTDVDIRMLLTIQWACNKEGVKVPWERVAEIMGPKFTEGAIVQHLAKLRTTREGQGKPVPPPLKRSAALANRRSQRQKQSPSRPGHSKKRRHDSPEASDHDLGYPSNDKRQKKAERGGPSASALTSEAESTGTVRRTVSQGTFPPTPSPDQPDFEAQSTLDFTSMWFNYPGEVPYGGVQFPSSGPSPFAQVAQPSLPDPSDMVAPQYQAESDTLGLATLREPEETRLTSPEEDLLEHWLKVAEEME</sequence>
<evidence type="ECO:0008006" key="4">
    <source>
        <dbReference type="Google" id="ProtNLM"/>
    </source>
</evidence>
<feature type="compositionally biased region" description="Low complexity" evidence="1">
    <location>
        <begin position="175"/>
        <end position="186"/>
    </location>
</feature>
<gene>
    <name evidence="2" type="ORF">N7515_002727</name>
</gene>
<protein>
    <recommendedName>
        <fullName evidence="4">Myb-like domain-containing protein</fullName>
    </recommendedName>
</protein>
<accession>A0A9W9L8C3</accession>
<dbReference type="RefSeq" id="XP_056525584.1">
    <property type="nucleotide sequence ID" value="XM_056663471.1"/>
</dbReference>
<dbReference type="GeneID" id="81402641"/>
<evidence type="ECO:0000313" key="3">
    <source>
        <dbReference type="Proteomes" id="UP001149079"/>
    </source>
</evidence>
<dbReference type="EMBL" id="JAPQKL010000002">
    <property type="protein sequence ID" value="KAJ5143940.1"/>
    <property type="molecule type" value="Genomic_DNA"/>
</dbReference>
<comment type="caution">
    <text evidence="2">The sequence shown here is derived from an EMBL/GenBank/DDBJ whole genome shotgun (WGS) entry which is preliminary data.</text>
</comment>
<dbReference type="OrthoDB" id="3903267at2759"/>
<keyword evidence="3" id="KW-1185">Reference proteome</keyword>
<reference evidence="2" key="1">
    <citation type="submission" date="2022-11" db="EMBL/GenBank/DDBJ databases">
        <authorList>
            <person name="Petersen C."/>
        </authorList>
    </citation>
    <scope>NUCLEOTIDE SEQUENCE</scope>
    <source>
        <strain evidence="2">IBT 22155</strain>
    </source>
</reference>
<reference evidence="2" key="2">
    <citation type="journal article" date="2023" name="IMA Fungus">
        <title>Comparative genomic study of the Penicillium genus elucidates a diverse pangenome and 15 lateral gene transfer events.</title>
        <authorList>
            <person name="Petersen C."/>
            <person name="Sorensen T."/>
            <person name="Nielsen M.R."/>
            <person name="Sondergaard T.E."/>
            <person name="Sorensen J.L."/>
            <person name="Fitzpatrick D.A."/>
            <person name="Frisvad J.C."/>
            <person name="Nielsen K.L."/>
        </authorList>
    </citation>
    <scope>NUCLEOTIDE SEQUENCE</scope>
    <source>
        <strain evidence="2">IBT 22155</strain>
    </source>
</reference>
<dbReference type="Proteomes" id="UP001149079">
    <property type="component" value="Unassembled WGS sequence"/>
</dbReference>
<dbReference type="AlphaFoldDB" id="A0A9W9L8C3"/>
<organism evidence="2 3">
    <name type="scientific">Penicillium bovifimosum</name>
    <dbReference type="NCBI Taxonomy" id="126998"/>
    <lineage>
        <taxon>Eukaryota</taxon>
        <taxon>Fungi</taxon>
        <taxon>Dikarya</taxon>
        <taxon>Ascomycota</taxon>
        <taxon>Pezizomycotina</taxon>
        <taxon>Eurotiomycetes</taxon>
        <taxon>Eurotiomycetidae</taxon>
        <taxon>Eurotiales</taxon>
        <taxon>Aspergillaceae</taxon>
        <taxon>Penicillium</taxon>
    </lineage>
</organism>
<feature type="compositionally biased region" description="Polar residues" evidence="1">
    <location>
        <begin position="187"/>
        <end position="198"/>
    </location>
</feature>
<feature type="compositionally biased region" description="Basic and acidic residues" evidence="1">
    <location>
        <begin position="31"/>
        <end position="40"/>
    </location>
</feature>